<accession>A0ABM2X6J7</accession>
<evidence type="ECO:0000256" key="2">
    <source>
        <dbReference type="ARBA" id="ARBA00022723"/>
    </source>
</evidence>
<dbReference type="GeneID" id="101828518"/>
<organism evidence="11 12">
    <name type="scientific">Mesocricetus auratus</name>
    <name type="common">Golden hamster</name>
    <dbReference type="NCBI Taxonomy" id="10036"/>
    <lineage>
        <taxon>Eukaryota</taxon>
        <taxon>Metazoa</taxon>
        <taxon>Chordata</taxon>
        <taxon>Craniata</taxon>
        <taxon>Vertebrata</taxon>
        <taxon>Euteleostomi</taxon>
        <taxon>Mammalia</taxon>
        <taxon>Eutheria</taxon>
        <taxon>Euarchontoglires</taxon>
        <taxon>Glires</taxon>
        <taxon>Rodentia</taxon>
        <taxon>Myomorpha</taxon>
        <taxon>Muroidea</taxon>
        <taxon>Cricetidae</taxon>
        <taxon>Cricetinae</taxon>
        <taxon>Mesocricetus</taxon>
    </lineage>
</organism>
<dbReference type="PROSITE" id="PS50157">
    <property type="entry name" value="ZINC_FINGER_C2H2_2"/>
    <property type="match status" value="2"/>
</dbReference>
<sequence>MSQGLLTFKDVSVDFSQEEWQCLDPAQRALYIDVMLENYNNLVSVENYFMYDPVHQHGKTEKESYHCNQFGKILHDPSTCALIRISEITENSNDCRCSSPGDASLDLSNTDIHESVHTGEKPCNSKDSEKPLDLSSSITQDQRLYTKKKEHREREDDECFDTTYTPLQQQNYIGEKRYQCGKCKKCFSTASYLTVHHRIHTGEKPYTCKDCDKSFIMKSSLTKHERIHTGDKPYTCKECNKSFN</sequence>
<evidence type="ECO:0000259" key="10">
    <source>
        <dbReference type="PROSITE" id="PS50805"/>
    </source>
</evidence>
<dbReference type="PROSITE" id="PS00028">
    <property type="entry name" value="ZINC_FINGER_C2H2_1"/>
    <property type="match status" value="2"/>
</dbReference>
<dbReference type="InterPro" id="IPR001909">
    <property type="entry name" value="KRAB"/>
</dbReference>
<dbReference type="Pfam" id="PF00096">
    <property type="entry name" value="zf-C2H2"/>
    <property type="match status" value="2"/>
</dbReference>
<dbReference type="RefSeq" id="XP_040597101.1">
    <property type="nucleotide sequence ID" value="XM_040741167.1"/>
</dbReference>
<dbReference type="InterPro" id="IPR036236">
    <property type="entry name" value="Znf_C2H2_sf"/>
</dbReference>
<keyword evidence="5" id="KW-0862">Zinc</keyword>
<evidence type="ECO:0000256" key="7">
    <source>
        <dbReference type="PROSITE-ProRule" id="PRU00042"/>
    </source>
</evidence>
<evidence type="ECO:0000256" key="1">
    <source>
        <dbReference type="ARBA" id="ARBA00004123"/>
    </source>
</evidence>
<feature type="domain" description="C2H2-type" evidence="9">
    <location>
        <begin position="178"/>
        <end position="205"/>
    </location>
</feature>
<dbReference type="Pfam" id="PF01352">
    <property type="entry name" value="KRAB"/>
    <property type="match status" value="1"/>
</dbReference>
<dbReference type="SUPFAM" id="SSF57667">
    <property type="entry name" value="beta-beta-alpha zinc fingers"/>
    <property type="match status" value="1"/>
</dbReference>
<reference evidence="12" key="1">
    <citation type="submission" date="2025-08" db="UniProtKB">
        <authorList>
            <consortium name="RefSeq"/>
        </authorList>
    </citation>
    <scope>IDENTIFICATION</scope>
    <source>
        <tissue evidence="12">Liver</tissue>
    </source>
</reference>
<gene>
    <name evidence="12" type="primary">LOC101828518</name>
</gene>
<evidence type="ECO:0000313" key="12">
    <source>
        <dbReference type="RefSeq" id="XP_040597101.1"/>
    </source>
</evidence>
<evidence type="ECO:0000256" key="3">
    <source>
        <dbReference type="ARBA" id="ARBA00022737"/>
    </source>
</evidence>
<dbReference type="Proteomes" id="UP000886700">
    <property type="component" value="Unplaced"/>
</dbReference>
<evidence type="ECO:0000313" key="11">
    <source>
        <dbReference type="Proteomes" id="UP000886700"/>
    </source>
</evidence>
<feature type="compositionally biased region" description="Basic and acidic residues" evidence="8">
    <location>
        <begin position="115"/>
        <end position="132"/>
    </location>
</feature>
<keyword evidence="11" id="KW-1185">Reference proteome</keyword>
<keyword evidence="4 7" id="KW-0863">Zinc-finger</keyword>
<evidence type="ECO:0000259" key="9">
    <source>
        <dbReference type="PROSITE" id="PS50157"/>
    </source>
</evidence>
<feature type="non-terminal residue" evidence="12">
    <location>
        <position position="244"/>
    </location>
</feature>
<evidence type="ECO:0000256" key="5">
    <source>
        <dbReference type="ARBA" id="ARBA00022833"/>
    </source>
</evidence>
<protein>
    <submittedName>
        <fullName evidence="12">Zinc finger protein 54-like</fullName>
    </submittedName>
</protein>
<dbReference type="SMART" id="SM00349">
    <property type="entry name" value="KRAB"/>
    <property type="match status" value="1"/>
</dbReference>
<evidence type="ECO:0000256" key="6">
    <source>
        <dbReference type="ARBA" id="ARBA00023242"/>
    </source>
</evidence>
<dbReference type="PANTHER" id="PTHR24381">
    <property type="entry name" value="ZINC FINGER PROTEIN"/>
    <property type="match status" value="1"/>
</dbReference>
<proteinExistence type="predicted"/>
<dbReference type="PANTHER" id="PTHR24381:SF393">
    <property type="entry name" value="CHROMATIN-LINKED ADAPTOR FOR MSL PROTEINS, ISOFORM B"/>
    <property type="match status" value="1"/>
</dbReference>
<dbReference type="Gene3D" id="3.30.160.60">
    <property type="entry name" value="Classic Zinc Finger"/>
    <property type="match status" value="3"/>
</dbReference>
<dbReference type="InterPro" id="IPR036051">
    <property type="entry name" value="KRAB_dom_sf"/>
</dbReference>
<keyword evidence="2" id="KW-0479">Metal-binding</keyword>
<evidence type="ECO:0000256" key="8">
    <source>
        <dbReference type="SAM" id="MobiDB-lite"/>
    </source>
</evidence>
<dbReference type="SUPFAM" id="SSF109640">
    <property type="entry name" value="KRAB domain (Kruppel-associated box)"/>
    <property type="match status" value="1"/>
</dbReference>
<dbReference type="InterPro" id="IPR013087">
    <property type="entry name" value="Znf_C2H2_type"/>
</dbReference>
<keyword evidence="3" id="KW-0677">Repeat</keyword>
<feature type="domain" description="C2H2-type" evidence="9">
    <location>
        <begin position="206"/>
        <end position="233"/>
    </location>
</feature>
<name>A0ABM2X6J7_MESAU</name>
<evidence type="ECO:0000256" key="4">
    <source>
        <dbReference type="ARBA" id="ARBA00022771"/>
    </source>
</evidence>
<dbReference type="Gene3D" id="6.10.140.140">
    <property type="match status" value="1"/>
</dbReference>
<dbReference type="SMART" id="SM00355">
    <property type="entry name" value="ZnF_C2H2"/>
    <property type="match status" value="2"/>
</dbReference>
<feature type="domain" description="KRAB" evidence="10">
    <location>
        <begin position="6"/>
        <end position="77"/>
    </location>
</feature>
<feature type="compositionally biased region" description="Polar residues" evidence="8">
    <location>
        <begin position="134"/>
        <end position="143"/>
    </location>
</feature>
<dbReference type="PROSITE" id="PS50805">
    <property type="entry name" value="KRAB"/>
    <property type="match status" value="1"/>
</dbReference>
<dbReference type="CDD" id="cd07765">
    <property type="entry name" value="KRAB_A-box"/>
    <property type="match status" value="1"/>
</dbReference>
<keyword evidence="6" id="KW-0539">Nucleus</keyword>
<feature type="region of interest" description="Disordered" evidence="8">
    <location>
        <begin position="115"/>
        <end position="150"/>
    </location>
</feature>
<comment type="subcellular location">
    <subcellularLocation>
        <location evidence="1">Nucleus</location>
    </subcellularLocation>
</comment>